<name>A0A382R6J2_9ZZZZ</name>
<accession>A0A382R6J2</accession>
<evidence type="ECO:0000256" key="3">
    <source>
        <dbReference type="ARBA" id="ARBA00022989"/>
    </source>
</evidence>
<organism evidence="6">
    <name type="scientific">marine metagenome</name>
    <dbReference type="NCBI Taxonomy" id="408172"/>
    <lineage>
        <taxon>unclassified sequences</taxon>
        <taxon>metagenomes</taxon>
        <taxon>ecological metagenomes</taxon>
    </lineage>
</organism>
<keyword evidence="3 5" id="KW-1133">Transmembrane helix</keyword>
<dbReference type="Pfam" id="PF00902">
    <property type="entry name" value="TatC"/>
    <property type="match status" value="1"/>
</dbReference>
<sequence>MKKEDKPVGILDHFKEIKKRLIRYSLLLTSFTIVALFFYKRIISIFIDPANQIMNNSMRDGQIVFGRVTEAWGAAARVSIIIAFSL</sequence>
<evidence type="ECO:0000256" key="5">
    <source>
        <dbReference type="SAM" id="Phobius"/>
    </source>
</evidence>
<dbReference type="InterPro" id="IPR002033">
    <property type="entry name" value="TatC"/>
</dbReference>
<keyword evidence="4 5" id="KW-0472">Membrane</keyword>
<dbReference type="EMBL" id="UINC01119488">
    <property type="protein sequence ID" value="SVC93339.1"/>
    <property type="molecule type" value="Genomic_DNA"/>
</dbReference>
<proteinExistence type="predicted"/>
<protein>
    <submittedName>
        <fullName evidence="6">Uncharacterized protein</fullName>
    </submittedName>
</protein>
<reference evidence="6" key="1">
    <citation type="submission" date="2018-05" db="EMBL/GenBank/DDBJ databases">
        <authorList>
            <person name="Lanie J.A."/>
            <person name="Ng W.-L."/>
            <person name="Kazmierczak K.M."/>
            <person name="Andrzejewski T.M."/>
            <person name="Davidsen T.M."/>
            <person name="Wayne K.J."/>
            <person name="Tettelin H."/>
            <person name="Glass J.I."/>
            <person name="Rusch D."/>
            <person name="Podicherti R."/>
            <person name="Tsui H.-C.T."/>
            <person name="Winkler M.E."/>
        </authorList>
    </citation>
    <scope>NUCLEOTIDE SEQUENCE</scope>
</reference>
<dbReference type="GO" id="GO:0016020">
    <property type="term" value="C:membrane"/>
    <property type="evidence" value="ECO:0007669"/>
    <property type="project" value="UniProtKB-SubCell"/>
</dbReference>
<comment type="subcellular location">
    <subcellularLocation>
        <location evidence="1">Membrane</location>
        <topology evidence="1">Multi-pass membrane protein</topology>
    </subcellularLocation>
</comment>
<evidence type="ECO:0000256" key="1">
    <source>
        <dbReference type="ARBA" id="ARBA00004141"/>
    </source>
</evidence>
<feature type="transmembrane region" description="Helical" evidence="5">
    <location>
        <begin position="21"/>
        <end position="39"/>
    </location>
</feature>
<evidence type="ECO:0000313" key="6">
    <source>
        <dbReference type="EMBL" id="SVC93339.1"/>
    </source>
</evidence>
<dbReference type="AlphaFoldDB" id="A0A382R6J2"/>
<keyword evidence="2 5" id="KW-0812">Transmembrane</keyword>
<gene>
    <name evidence="6" type="ORF">METZ01_LOCUS346193</name>
</gene>
<feature type="non-terminal residue" evidence="6">
    <location>
        <position position="86"/>
    </location>
</feature>
<evidence type="ECO:0000256" key="2">
    <source>
        <dbReference type="ARBA" id="ARBA00022692"/>
    </source>
</evidence>
<evidence type="ECO:0000256" key="4">
    <source>
        <dbReference type="ARBA" id="ARBA00023136"/>
    </source>
</evidence>